<dbReference type="PANTHER" id="PTHR30136">
    <property type="entry name" value="HELIX-TURN-HELIX TRANSCRIPTIONAL REGULATOR, ICLR FAMILY"/>
    <property type="match status" value="1"/>
</dbReference>
<evidence type="ECO:0000313" key="7">
    <source>
        <dbReference type="EMBL" id="KMO35500.1"/>
    </source>
</evidence>
<evidence type="ECO:0000259" key="5">
    <source>
        <dbReference type="PROSITE" id="PS51077"/>
    </source>
</evidence>
<dbReference type="SUPFAM" id="SSF46785">
    <property type="entry name" value="Winged helix' DNA-binding domain"/>
    <property type="match status" value="1"/>
</dbReference>
<dbReference type="PANTHER" id="PTHR30136:SF39">
    <property type="entry name" value="TRANSCRIPTIONAL REGULATORY PROTEIN"/>
    <property type="match status" value="1"/>
</dbReference>
<sequence length="281" mass="29496">MSSTDMVDRAETKSSDRSGPTRIAGLLRHLGEAGPGGARLSALAEATGLPAPTALRLLRALVAEDLVDLDSTTKTYRLGLGLFRLAAKAGNPLGLRDLARPALLRLTGALGETVFLLVRSGYDAVCIDRTAGPLPIRSFTGDIGGRVMLGLGQGAMAILAYLPADEQEAVIRYNLPRIRDVTSLDEAFLHTEIARTRQIGYCAAASGLIPGMAGLGVPILDADGRAVAALSVGSTVDRLAGERRNAIASMLRREAAGITARLNPFDETLRRAGAAMERSDP</sequence>
<organism evidence="7 8">
    <name type="scientific">Methylobacterium aquaticum</name>
    <dbReference type="NCBI Taxonomy" id="270351"/>
    <lineage>
        <taxon>Bacteria</taxon>
        <taxon>Pseudomonadati</taxon>
        <taxon>Pseudomonadota</taxon>
        <taxon>Alphaproteobacteria</taxon>
        <taxon>Hyphomicrobiales</taxon>
        <taxon>Methylobacteriaceae</taxon>
        <taxon>Methylobacterium</taxon>
    </lineage>
</organism>
<dbReference type="Gene3D" id="1.10.10.10">
    <property type="entry name" value="Winged helix-like DNA-binding domain superfamily/Winged helix DNA-binding domain"/>
    <property type="match status" value="1"/>
</dbReference>
<gene>
    <name evidence="7" type="ORF">VP06_11975</name>
</gene>
<dbReference type="EMBL" id="LABX01000087">
    <property type="protein sequence ID" value="KMO35500.1"/>
    <property type="molecule type" value="Genomic_DNA"/>
</dbReference>
<dbReference type="Gene3D" id="3.30.450.40">
    <property type="match status" value="1"/>
</dbReference>
<keyword evidence="3" id="KW-0804">Transcription</keyword>
<dbReference type="PATRIC" id="fig|270351.6.peg.7331"/>
<dbReference type="OrthoDB" id="9807558at2"/>
<evidence type="ECO:0000259" key="6">
    <source>
        <dbReference type="PROSITE" id="PS51078"/>
    </source>
</evidence>
<dbReference type="RefSeq" id="WP_048463993.1">
    <property type="nucleotide sequence ID" value="NZ_LABX01000087.1"/>
</dbReference>
<feature type="domain" description="HTH iclR-type" evidence="5">
    <location>
        <begin position="17"/>
        <end position="80"/>
    </location>
</feature>
<name>A0A0J6SJR9_9HYPH</name>
<evidence type="ECO:0000256" key="4">
    <source>
        <dbReference type="SAM" id="MobiDB-lite"/>
    </source>
</evidence>
<comment type="caution">
    <text evidence="7">The sequence shown here is derived from an EMBL/GenBank/DDBJ whole genome shotgun (WGS) entry which is preliminary data.</text>
</comment>
<dbReference type="PROSITE" id="PS51078">
    <property type="entry name" value="ICLR_ED"/>
    <property type="match status" value="1"/>
</dbReference>
<reference evidence="7 8" key="1">
    <citation type="submission" date="2015-03" db="EMBL/GenBank/DDBJ databases">
        <title>Genome sequencing of Methylobacterium aquaticum DSM16371 type strain.</title>
        <authorList>
            <person name="Chaudhry V."/>
            <person name="Patil P.B."/>
        </authorList>
    </citation>
    <scope>NUCLEOTIDE SEQUENCE [LARGE SCALE GENOMIC DNA]</scope>
    <source>
        <strain evidence="7 8">DSM 16371</strain>
    </source>
</reference>
<dbReference type="PROSITE" id="PS51077">
    <property type="entry name" value="HTH_ICLR"/>
    <property type="match status" value="1"/>
</dbReference>
<dbReference type="InterPro" id="IPR029016">
    <property type="entry name" value="GAF-like_dom_sf"/>
</dbReference>
<dbReference type="GO" id="GO:0003700">
    <property type="term" value="F:DNA-binding transcription factor activity"/>
    <property type="evidence" value="ECO:0007669"/>
    <property type="project" value="TreeGrafter"/>
</dbReference>
<dbReference type="GO" id="GO:0045892">
    <property type="term" value="P:negative regulation of DNA-templated transcription"/>
    <property type="evidence" value="ECO:0007669"/>
    <property type="project" value="TreeGrafter"/>
</dbReference>
<proteinExistence type="predicted"/>
<dbReference type="Proteomes" id="UP000035929">
    <property type="component" value="Unassembled WGS sequence"/>
</dbReference>
<evidence type="ECO:0000256" key="1">
    <source>
        <dbReference type="ARBA" id="ARBA00023015"/>
    </source>
</evidence>
<dbReference type="InterPro" id="IPR036390">
    <property type="entry name" value="WH_DNA-bd_sf"/>
</dbReference>
<accession>A0A0J6SJR9</accession>
<evidence type="ECO:0000256" key="2">
    <source>
        <dbReference type="ARBA" id="ARBA00023125"/>
    </source>
</evidence>
<dbReference type="InterPro" id="IPR014757">
    <property type="entry name" value="Tscrpt_reg_IclR_C"/>
</dbReference>
<dbReference type="Pfam" id="PF09339">
    <property type="entry name" value="HTH_IclR"/>
    <property type="match status" value="1"/>
</dbReference>
<keyword evidence="2" id="KW-0238">DNA-binding</keyword>
<keyword evidence="1" id="KW-0805">Transcription regulation</keyword>
<dbReference type="InterPro" id="IPR036388">
    <property type="entry name" value="WH-like_DNA-bd_sf"/>
</dbReference>
<protein>
    <submittedName>
        <fullName evidence="7">IclR family transcriptional regulator</fullName>
    </submittedName>
</protein>
<dbReference type="Pfam" id="PF01614">
    <property type="entry name" value="IclR_C"/>
    <property type="match status" value="1"/>
</dbReference>
<feature type="compositionally biased region" description="Basic and acidic residues" evidence="4">
    <location>
        <begin position="1"/>
        <end position="16"/>
    </location>
</feature>
<dbReference type="SMART" id="SM00346">
    <property type="entry name" value="HTH_ICLR"/>
    <property type="match status" value="1"/>
</dbReference>
<dbReference type="AlphaFoldDB" id="A0A0J6SJR9"/>
<dbReference type="InterPro" id="IPR050707">
    <property type="entry name" value="HTH_MetabolicPath_Reg"/>
</dbReference>
<feature type="domain" description="IclR-ED" evidence="6">
    <location>
        <begin position="81"/>
        <end position="264"/>
    </location>
</feature>
<feature type="region of interest" description="Disordered" evidence="4">
    <location>
        <begin position="1"/>
        <end position="21"/>
    </location>
</feature>
<evidence type="ECO:0000256" key="3">
    <source>
        <dbReference type="ARBA" id="ARBA00023163"/>
    </source>
</evidence>
<dbReference type="GO" id="GO:0003677">
    <property type="term" value="F:DNA binding"/>
    <property type="evidence" value="ECO:0007669"/>
    <property type="project" value="UniProtKB-KW"/>
</dbReference>
<evidence type="ECO:0000313" key="8">
    <source>
        <dbReference type="Proteomes" id="UP000035929"/>
    </source>
</evidence>
<dbReference type="SUPFAM" id="SSF55781">
    <property type="entry name" value="GAF domain-like"/>
    <property type="match status" value="1"/>
</dbReference>
<dbReference type="InterPro" id="IPR005471">
    <property type="entry name" value="Tscrpt_reg_IclR_N"/>
</dbReference>